<dbReference type="Pfam" id="PF11815">
    <property type="entry name" value="DUF3336"/>
    <property type="match status" value="1"/>
</dbReference>
<evidence type="ECO:0000313" key="9">
    <source>
        <dbReference type="EMBL" id="KIH94930.1"/>
    </source>
</evidence>
<evidence type="ECO:0000256" key="2">
    <source>
        <dbReference type="ARBA" id="ARBA00022801"/>
    </source>
</evidence>
<dbReference type="PROSITE" id="PS51635">
    <property type="entry name" value="PNPLA"/>
    <property type="match status" value="1"/>
</dbReference>
<evidence type="ECO:0000256" key="3">
    <source>
        <dbReference type="ARBA" id="ARBA00022963"/>
    </source>
</evidence>
<name>A0A0C2J7F5_9PEZI</name>
<keyword evidence="7" id="KW-1133">Transmembrane helix</keyword>
<gene>
    <name evidence="9" type="ORF">SPBR_03653</name>
</gene>
<evidence type="ECO:0000259" key="8">
    <source>
        <dbReference type="PROSITE" id="PS51635"/>
    </source>
</evidence>
<dbReference type="InterPro" id="IPR016035">
    <property type="entry name" value="Acyl_Trfase/lysoPLipase"/>
</dbReference>
<keyword evidence="2" id="KW-0378">Hydrolase</keyword>
<keyword evidence="7" id="KW-0472">Membrane</keyword>
<evidence type="ECO:0000256" key="4">
    <source>
        <dbReference type="ARBA" id="ARBA00023098"/>
    </source>
</evidence>
<dbReference type="Proteomes" id="UP000031575">
    <property type="component" value="Unassembled WGS sequence"/>
</dbReference>
<dbReference type="AlphaFoldDB" id="A0A0C2J7F5"/>
<sequence>MSVNIWIWGIITSPLVLLLWLHRLYTYVGSLFTWDRGLAALWDRLHHAETFEQWEAAGLALDHRYRIDTWRKVDKSKAYAWELIGDRLAAFGLALQAGHVQALVHLLQSGLVRNLGNITVPSLYNASFAGTKYLIENYILQVCEIIRDLVNLPGPDAGEPASSVSGYALAASHAPASSELSPELARAVAEGRCQLLSVGEKRRLFNNLRQSFGRTTLVFQGGSIFGACHLGVARALFLRGLLPRILTGTGTGALIAALLGTHTDEELPGVLDGVGIDLSAFEAVAKRKQQRQDAAEAEAESSALPFSAAFRTRWETLHRRLRRFWNEGYFLDVTVLEQCVRDNAGDMTFEEAYRRTGRTLNITVVTGGAADVPSVLNYVTAPNVLIWTAAVASNASSVVSDAATAAWYGRRQTAILCKDVDDQGRTVIVPWPLADAAHFRHWTYGSYGTRHSPLQRLAQLFNVNHFIVSQARPYLVPFLEPSMHSPAMRGFAMGTLARANAFVVHHTGRFVRHRLDQMVRLGWLPFALRRLLLDEQIPSGHLVLVPTVPLHDYVRLLDSPSAETLHYWIHKGEKAVWPAVAALKIRCSVELALEQACKDLAATSTSTLTGKSPVQTDSRSGSVAPKRKSTIPWAPADSSAQ</sequence>
<dbReference type="CDD" id="cd07229">
    <property type="entry name" value="Pat_TGL3_like"/>
    <property type="match status" value="1"/>
</dbReference>
<proteinExistence type="predicted"/>
<feature type="compositionally biased region" description="Polar residues" evidence="6">
    <location>
        <begin position="605"/>
        <end position="621"/>
    </location>
</feature>
<dbReference type="OrthoDB" id="10049244at2759"/>
<feature type="domain" description="PNPLA" evidence="8">
    <location>
        <begin position="217"/>
        <end position="437"/>
    </location>
</feature>
<accession>A0A0C2J7F5</accession>
<evidence type="ECO:0000256" key="5">
    <source>
        <dbReference type="PROSITE-ProRule" id="PRU01161"/>
    </source>
</evidence>
<dbReference type="VEuPathDB" id="FungiDB:SPBR_03653"/>
<dbReference type="Pfam" id="PF01734">
    <property type="entry name" value="Patatin"/>
    <property type="match status" value="1"/>
</dbReference>
<dbReference type="PANTHER" id="PTHR14226">
    <property type="entry name" value="NEUROPATHY TARGET ESTERASE/SWISS CHEESE D.MELANOGASTER"/>
    <property type="match status" value="1"/>
</dbReference>
<dbReference type="InterPro" id="IPR021771">
    <property type="entry name" value="Triacylglycerol_lipase_N"/>
</dbReference>
<protein>
    <submittedName>
        <fullName evidence="9">TAG lipase</fullName>
    </submittedName>
</protein>
<comment type="function">
    <text evidence="1">Probable lipid hydrolase.</text>
</comment>
<dbReference type="SUPFAM" id="SSF52151">
    <property type="entry name" value="FabD/lysophospholipase-like"/>
    <property type="match status" value="1"/>
</dbReference>
<dbReference type="EMBL" id="AWTV01000003">
    <property type="protein sequence ID" value="KIH94930.1"/>
    <property type="molecule type" value="Genomic_DNA"/>
</dbReference>
<dbReference type="Gene3D" id="3.40.1090.10">
    <property type="entry name" value="Cytosolic phospholipase A2 catalytic domain"/>
    <property type="match status" value="1"/>
</dbReference>
<dbReference type="InterPro" id="IPR050301">
    <property type="entry name" value="NTE"/>
</dbReference>
<evidence type="ECO:0000256" key="6">
    <source>
        <dbReference type="SAM" id="MobiDB-lite"/>
    </source>
</evidence>
<keyword evidence="7" id="KW-0812">Transmembrane</keyword>
<feature type="region of interest" description="Disordered" evidence="6">
    <location>
        <begin position="605"/>
        <end position="641"/>
    </location>
</feature>
<dbReference type="PANTHER" id="PTHR14226:SF44">
    <property type="entry name" value="TRIACYLGLYCEROL LIPASE 3"/>
    <property type="match status" value="1"/>
</dbReference>
<dbReference type="GO" id="GO:0004806">
    <property type="term" value="F:triacylglycerol lipase activity"/>
    <property type="evidence" value="ECO:0007669"/>
    <property type="project" value="InterPro"/>
</dbReference>
<dbReference type="HOGENOM" id="CLU_009031_5_0_1"/>
<dbReference type="RefSeq" id="XP_040622940.1">
    <property type="nucleotide sequence ID" value="XM_040761943.1"/>
</dbReference>
<keyword evidence="4" id="KW-0443">Lipid metabolism</keyword>
<comment type="caution">
    <text evidence="9">The sequence shown here is derived from an EMBL/GenBank/DDBJ whole genome shotgun (WGS) entry which is preliminary data.</text>
</comment>
<dbReference type="GeneID" id="63676864"/>
<comment type="caution">
    <text evidence="5">Lacks conserved residue(s) required for the propagation of feature annotation.</text>
</comment>
<keyword evidence="3" id="KW-0442">Lipid degradation</keyword>
<dbReference type="InterPro" id="IPR002641">
    <property type="entry name" value="PNPLA_dom"/>
</dbReference>
<dbReference type="GO" id="GO:0006641">
    <property type="term" value="P:triglyceride metabolic process"/>
    <property type="evidence" value="ECO:0007669"/>
    <property type="project" value="UniProtKB-ARBA"/>
</dbReference>
<evidence type="ECO:0000256" key="7">
    <source>
        <dbReference type="SAM" id="Phobius"/>
    </source>
</evidence>
<reference evidence="9 10" key="1">
    <citation type="journal article" date="2014" name="BMC Genomics">
        <title>Comparative genomics of the major fungal agents of human and animal Sporotrichosis: Sporothrix schenckii and Sporothrix brasiliensis.</title>
        <authorList>
            <person name="Teixeira M.M."/>
            <person name="de Almeida L.G."/>
            <person name="Kubitschek-Barreira P."/>
            <person name="Alves F.L."/>
            <person name="Kioshima E.S."/>
            <person name="Abadio A.K."/>
            <person name="Fernandes L."/>
            <person name="Derengowski L.S."/>
            <person name="Ferreira K.S."/>
            <person name="Souza R.C."/>
            <person name="Ruiz J.C."/>
            <person name="de Andrade N.C."/>
            <person name="Paes H.C."/>
            <person name="Nicola A.M."/>
            <person name="Albuquerque P."/>
            <person name="Gerber A.L."/>
            <person name="Martins V.P."/>
            <person name="Peconick L.D."/>
            <person name="Neto A.V."/>
            <person name="Chaucanez C.B."/>
            <person name="Silva P.A."/>
            <person name="Cunha O.L."/>
            <person name="de Oliveira F.F."/>
            <person name="dos Santos T.C."/>
            <person name="Barros A.L."/>
            <person name="Soares M.A."/>
            <person name="de Oliveira L.M."/>
            <person name="Marini M.M."/>
            <person name="Villalobos-Duno H."/>
            <person name="Cunha M.M."/>
            <person name="de Hoog S."/>
            <person name="da Silveira J.F."/>
            <person name="Henrissat B."/>
            <person name="Nino-Vega G.A."/>
            <person name="Cisalpino P.S."/>
            <person name="Mora-Montes H.M."/>
            <person name="Almeida S.R."/>
            <person name="Stajich J.E."/>
            <person name="Lopes-Bezerra L.M."/>
            <person name="Vasconcelos A.T."/>
            <person name="Felipe M.S."/>
        </authorList>
    </citation>
    <scope>NUCLEOTIDE SEQUENCE [LARGE SCALE GENOMIC DNA]</scope>
    <source>
        <strain evidence="9 10">5110</strain>
    </source>
</reference>
<organism evidence="9 10">
    <name type="scientific">Sporothrix brasiliensis 5110</name>
    <dbReference type="NCBI Taxonomy" id="1398154"/>
    <lineage>
        <taxon>Eukaryota</taxon>
        <taxon>Fungi</taxon>
        <taxon>Dikarya</taxon>
        <taxon>Ascomycota</taxon>
        <taxon>Pezizomycotina</taxon>
        <taxon>Sordariomycetes</taxon>
        <taxon>Sordariomycetidae</taxon>
        <taxon>Ophiostomatales</taxon>
        <taxon>Ophiostomataceae</taxon>
        <taxon>Sporothrix</taxon>
    </lineage>
</organism>
<evidence type="ECO:0000313" key="10">
    <source>
        <dbReference type="Proteomes" id="UP000031575"/>
    </source>
</evidence>
<evidence type="ECO:0000256" key="1">
    <source>
        <dbReference type="ARBA" id="ARBA00002682"/>
    </source>
</evidence>
<feature type="transmembrane region" description="Helical" evidence="7">
    <location>
        <begin position="6"/>
        <end position="26"/>
    </location>
</feature>
<keyword evidence="10" id="KW-1185">Reference proteome</keyword>
<dbReference type="GO" id="GO:0016042">
    <property type="term" value="P:lipid catabolic process"/>
    <property type="evidence" value="ECO:0007669"/>
    <property type="project" value="UniProtKB-KW"/>
</dbReference>